<dbReference type="GO" id="GO:0007156">
    <property type="term" value="P:homophilic cell adhesion via plasma membrane adhesion molecules"/>
    <property type="evidence" value="ECO:0007669"/>
    <property type="project" value="InterPro"/>
</dbReference>
<evidence type="ECO:0000256" key="2">
    <source>
        <dbReference type="ARBA" id="ARBA00022692"/>
    </source>
</evidence>
<evidence type="ECO:0000313" key="10">
    <source>
        <dbReference type="Proteomes" id="UP000735302"/>
    </source>
</evidence>
<dbReference type="CDD" id="cd11304">
    <property type="entry name" value="Cadherin_repeat"/>
    <property type="match status" value="2"/>
</dbReference>
<organism evidence="9 10">
    <name type="scientific">Plakobranchus ocellatus</name>
    <dbReference type="NCBI Taxonomy" id="259542"/>
    <lineage>
        <taxon>Eukaryota</taxon>
        <taxon>Metazoa</taxon>
        <taxon>Spiralia</taxon>
        <taxon>Lophotrochozoa</taxon>
        <taxon>Mollusca</taxon>
        <taxon>Gastropoda</taxon>
        <taxon>Heterobranchia</taxon>
        <taxon>Euthyneura</taxon>
        <taxon>Panpulmonata</taxon>
        <taxon>Sacoglossa</taxon>
        <taxon>Placobranchoidea</taxon>
        <taxon>Plakobranchidae</taxon>
        <taxon>Plakobranchus</taxon>
    </lineage>
</organism>
<reference evidence="9 10" key="1">
    <citation type="journal article" date="2021" name="Elife">
        <title>Chloroplast acquisition without the gene transfer in kleptoplastic sea slugs, Plakobranchus ocellatus.</title>
        <authorList>
            <person name="Maeda T."/>
            <person name="Takahashi S."/>
            <person name="Yoshida T."/>
            <person name="Shimamura S."/>
            <person name="Takaki Y."/>
            <person name="Nagai Y."/>
            <person name="Toyoda A."/>
            <person name="Suzuki Y."/>
            <person name="Arimoto A."/>
            <person name="Ishii H."/>
            <person name="Satoh N."/>
            <person name="Nishiyama T."/>
            <person name="Hasebe M."/>
            <person name="Maruyama T."/>
            <person name="Minagawa J."/>
            <person name="Obokata J."/>
            <person name="Shigenobu S."/>
        </authorList>
    </citation>
    <scope>NUCLEOTIDE SEQUENCE [LARGE SCALE GENOMIC DNA]</scope>
</reference>
<dbReference type="Gene3D" id="2.60.40.60">
    <property type="entry name" value="Cadherins"/>
    <property type="match status" value="2"/>
</dbReference>
<keyword evidence="4 7" id="KW-0106">Calcium</keyword>
<dbReference type="InterPro" id="IPR015919">
    <property type="entry name" value="Cadherin-like_sf"/>
</dbReference>
<evidence type="ECO:0000256" key="4">
    <source>
        <dbReference type="ARBA" id="ARBA00022837"/>
    </source>
</evidence>
<comment type="subcellular location">
    <subcellularLocation>
        <location evidence="1">Membrane</location>
    </subcellularLocation>
</comment>
<dbReference type="GO" id="GO:0005509">
    <property type="term" value="F:calcium ion binding"/>
    <property type="evidence" value="ECO:0007669"/>
    <property type="project" value="UniProtKB-UniRule"/>
</dbReference>
<comment type="caution">
    <text evidence="9">The sequence shown here is derived from an EMBL/GenBank/DDBJ whole genome shotgun (WGS) entry which is preliminary data.</text>
</comment>
<keyword evidence="2" id="KW-0812">Transmembrane</keyword>
<dbReference type="PANTHER" id="PTHR24026:SF125">
    <property type="entry name" value="FAT-LIKE CADHERIN-RELATED TUMOR SUPPRESSOR HOMOLOG"/>
    <property type="match status" value="1"/>
</dbReference>
<evidence type="ECO:0000313" key="9">
    <source>
        <dbReference type="EMBL" id="GFN75006.1"/>
    </source>
</evidence>
<dbReference type="InterPro" id="IPR002126">
    <property type="entry name" value="Cadherin-like_dom"/>
</dbReference>
<dbReference type="SUPFAM" id="SSF49313">
    <property type="entry name" value="Cadherin-like"/>
    <property type="match status" value="2"/>
</dbReference>
<dbReference type="Proteomes" id="UP000735302">
    <property type="component" value="Unassembled WGS sequence"/>
</dbReference>
<dbReference type="PROSITE" id="PS50268">
    <property type="entry name" value="CADHERIN_2"/>
    <property type="match status" value="1"/>
</dbReference>
<evidence type="ECO:0000256" key="3">
    <source>
        <dbReference type="ARBA" id="ARBA00022737"/>
    </source>
</evidence>
<keyword evidence="10" id="KW-1185">Reference proteome</keyword>
<evidence type="ECO:0000256" key="1">
    <source>
        <dbReference type="ARBA" id="ARBA00004370"/>
    </source>
</evidence>
<accession>A0AAV3XYT4</accession>
<feature type="domain" description="Cadherin" evidence="8">
    <location>
        <begin position="22"/>
        <end position="75"/>
    </location>
</feature>
<keyword evidence="5" id="KW-1133">Transmembrane helix</keyword>
<dbReference type="GO" id="GO:0005886">
    <property type="term" value="C:plasma membrane"/>
    <property type="evidence" value="ECO:0007669"/>
    <property type="project" value="InterPro"/>
</dbReference>
<protein>
    <submittedName>
        <fullName evidence="9">Protocadherin fat 1-like</fullName>
    </submittedName>
</protein>
<dbReference type="PRINTS" id="PR00205">
    <property type="entry name" value="CADHERIN"/>
</dbReference>
<evidence type="ECO:0000256" key="7">
    <source>
        <dbReference type="PROSITE-ProRule" id="PRU00043"/>
    </source>
</evidence>
<evidence type="ECO:0000256" key="6">
    <source>
        <dbReference type="ARBA" id="ARBA00023136"/>
    </source>
</evidence>
<dbReference type="EMBL" id="BLXT01000208">
    <property type="protein sequence ID" value="GFN75006.1"/>
    <property type="molecule type" value="Genomic_DNA"/>
</dbReference>
<evidence type="ECO:0000256" key="5">
    <source>
        <dbReference type="ARBA" id="ARBA00022989"/>
    </source>
</evidence>
<dbReference type="PANTHER" id="PTHR24026">
    <property type="entry name" value="FAT ATYPICAL CADHERIN-RELATED"/>
    <property type="match status" value="1"/>
</dbReference>
<dbReference type="SMART" id="SM00112">
    <property type="entry name" value="CA"/>
    <property type="match status" value="1"/>
</dbReference>
<keyword evidence="3" id="KW-0677">Repeat</keyword>
<dbReference type="AlphaFoldDB" id="A0AAV3XYT4"/>
<gene>
    <name evidence="9" type="ORF">PoB_000151200</name>
</gene>
<name>A0AAV3XYT4_9GAST</name>
<evidence type="ECO:0000259" key="8">
    <source>
        <dbReference type="PROSITE" id="PS50268"/>
    </source>
</evidence>
<dbReference type="InterPro" id="IPR020894">
    <property type="entry name" value="Cadherin_CS"/>
</dbReference>
<keyword evidence="6" id="KW-0472">Membrane</keyword>
<dbReference type="PROSITE" id="PS00232">
    <property type="entry name" value="CADHERIN_1"/>
    <property type="match status" value="1"/>
</dbReference>
<proteinExistence type="predicted"/>
<sequence length="188" mass="20695">MEPVIGIWTDKGSKLSKIACTIRTSQVLDRETKAFYWLTVIAQDRALVPRFARLEVLITVDDVNDNIPQSLEPAYYASVPENLGGIIQRIVQIQASDGDYDGSQQLAYSITGGNSGQFFAIDEVTANILGCVCRFIPPPPSFIRMARSLAHTHTQIHTEEVTSAGPNQILPKQSCCADPQVTLAMKWT</sequence>